<dbReference type="Proteomes" id="UP000035540">
    <property type="component" value="Chromosome"/>
</dbReference>
<name>A0A0G3H800_9CORY</name>
<dbReference type="AlphaFoldDB" id="A0A0G3H800"/>
<sequence length="157" mass="16991">MEETATRDDAQRQALRLIVTNLLANGHTTQGTIAAVQDASRRWGLDLDVVPNWDHTLLVNRANGQVYLDVPTSPTAVNMHVVAETKRTLTSSSVKSAGVVFLPFDKTEGLTTPRAGTHPIPIPVHATTSAFSPGSMILALISVLVCSRLVNDIYRFC</sequence>
<protein>
    <submittedName>
        <fullName evidence="1">Uncharacterized protein</fullName>
    </submittedName>
</protein>
<proteinExistence type="predicted"/>
<organism evidence="1 2">
    <name type="scientific">Corynebacterium testudinoris</name>
    <dbReference type="NCBI Taxonomy" id="136857"/>
    <lineage>
        <taxon>Bacteria</taxon>
        <taxon>Bacillati</taxon>
        <taxon>Actinomycetota</taxon>
        <taxon>Actinomycetes</taxon>
        <taxon>Mycobacteriales</taxon>
        <taxon>Corynebacteriaceae</taxon>
        <taxon>Corynebacterium</taxon>
    </lineage>
</organism>
<dbReference type="KEGG" id="cted:CTEST_10550"/>
<evidence type="ECO:0000313" key="2">
    <source>
        <dbReference type="Proteomes" id="UP000035540"/>
    </source>
</evidence>
<reference evidence="1 2" key="1">
    <citation type="journal article" date="2015" name="Genome Announc.">
        <title>Complete Genome Sequence of the Type Strain Corynebacterium testudinoris DSM 44614, Recovered from Necrotic Lesions in the Mouth of a Tortoise.</title>
        <authorList>
            <person name="Ruckert C."/>
            <person name="Kriete M."/>
            <person name="Jaenicke S."/>
            <person name="Winkler A."/>
            <person name="Tauch A."/>
        </authorList>
    </citation>
    <scope>NUCLEOTIDE SEQUENCE [LARGE SCALE GENOMIC DNA]</scope>
    <source>
        <strain evidence="1 2">DSM 44614</strain>
    </source>
</reference>
<gene>
    <name evidence="1" type="ORF">CTEST_10550</name>
</gene>
<keyword evidence="2" id="KW-1185">Reference proteome</keyword>
<dbReference type="EMBL" id="CP011545">
    <property type="protein sequence ID" value="AKK09531.1"/>
    <property type="molecule type" value="Genomic_DNA"/>
</dbReference>
<dbReference type="STRING" id="136857.CTEST_10550"/>
<evidence type="ECO:0000313" key="1">
    <source>
        <dbReference type="EMBL" id="AKK09531.1"/>
    </source>
</evidence>
<reference evidence="2" key="2">
    <citation type="submission" date="2015-05" db="EMBL/GenBank/DDBJ databases">
        <title>Complete genome sequence of Corynebacterium testudinoris DSM 44614, recovered from necrotic lesions in the mouth of a tortoise.</title>
        <authorList>
            <person name="Ruckert C."/>
            <person name="Albersmeier A."/>
            <person name="Winkler A."/>
            <person name="Tauch A."/>
        </authorList>
    </citation>
    <scope>NUCLEOTIDE SEQUENCE [LARGE SCALE GENOMIC DNA]</scope>
    <source>
        <strain evidence="2">DSM 44614</strain>
    </source>
</reference>
<accession>A0A0G3H800</accession>